<gene>
    <name evidence="1" type="ORF">B0A49_13543</name>
</gene>
<dbReference type="OrthoDB" id="10261904at2759"/>
<dbReference type="STRING" id="331657.A0A4U0VEB5"/>
<accession>A0A4U0VEB5</accession>
<dbReference type="EMBL" id="NAJN01002875">
    <property type="protein sequence ID" value="TKA47390.1"/>
    <property type="molecule type" value="Genomic_DNA"/>
</dbReference>
<dbReference type="AlphaFoldDB" id="A0A4U0VEB5"/>
<dbReference type="Proteomes" id="UP000308768">
    <property type="component" value="Unassembled WGS sequence"/>
</dbReference>
<protein>
    <submittedName>
        <fullName evidence="1">SET domain-containing protein</fullName>
    </submittedName>
</protein>
<name>A0A4U0VEB5_9PEZI</name>
<evidence type="ECO:0000313" key="2">
    <source>
        <dbReference type="Proteomes" id="UP000308768"/>
    </source>
</evidence>
<organism evidence="1 2">
    <name type="scientific">Cryomyces minteri</name>
    <dbReference type="NCBI Taxonomy" id="331657"/>
    <lineage>
        <taxon>Eukaryota</taxon>
        <taxon>Fungi</taxon>
        <taxon>Dikarya</taxon>
        <taxon>Ascomycota</taxon>
        <taxon>Pezizomycotina</taxon>
        <taxon>Dothideomycetes</taxon>
        <taxon>Dothideomycetes incertae sedis</taxon>
        <taxon>Cryomyces</taxon>
    </lineage>
</organism>
<reference evidence="1 2" key="1">
    <citation type="submission" date="2017-03" db="EMBL/GenBank/DDBJ databases">
        <title>Genomes of endolithic fungi from Antarctica.</title>
        <authorList>
            <person name="Coleine C."/>
            <person name="Masonjones S."/>
            <person name="Stajich J.E."/>
        </authorList>
    </citation>
    <scope>NUCLEOTIDE SEQUENCE [LARGE SCALE GENOMIC DNA]</scope>
    <source>
        <strain evidence="1 2">CCFEE 5187</strain>
    </source>
</reference>
<sequence>MTALEEACQDFAWSEKELRNKMSIWRGYKELKDAGGWAVLVFTGMGIYRFCKYRVSFNTEALIRLKKLRQRLEVAADTIHPRWRQLLSIIGESTQRTYSGHPHDWVVTDAEPIPLRETYLQWDPDFTFEHLDWSVVDRNAWEDRDPRAVTALTDGASQFREAQLSANLSVSSQKGLRTSM</sequence>
<keyword evidence="2" id="KW-1185">Reference proteome</keyword>
<comment type="caution">
    <text evidence="1">The sequence shown here is derived from an EMBL/GenBank/DDBJ whole genome shotgun (WGS) entry which is preliminary data.</text>
</comment>
<evidence type="ECO:0000313" key="1">
    <source>
        <dbReference type="EMBL" id="TKA47390.1"/>
    </source>
</evidence>
<proteinExistence type="predicted"/>